<dbReference type="Proteomes" id="UP001164746">
    <property type="component" value="Chromosome 8"/>
</dbReference>
<protein>
    <submittedName>
        <fullName evidence="6">ERG-like protein</fullName>
    </submittedName>
</protein>
<keyword evidence="7" id="KW-1185">Reference proteome</keyword>
<dbReference type="SMART" id="SM00413">
    <property type="entry name" value="ETS"/>
    <property type="match status" value="1"/>
</dbReference>
<dbReference type="InterPro" id="IPR036390">
    <property type="entry name" value="WH_DNA-bd_sf"/>
</dbReference>
<gene>
    <name evidence="6" type="ORF">MAR_026385</name>
</gene>
<keyword evidence="2 3" id="KW-0238">DNA-binding</keyword>
<evidence type="ECO:0000256" key="1">
    <source>
        <dbReference type="ARBA" id="ARBA00005562"/>
    </source>
</evidence>
<feature type="compositionally biased region" description="Polar residues" evidence="4">
    <location>
        <begin position="299"/>
        <end position="308"/>
    </location>
</feature>
<dbReference type="PROSITE" id="PS00346">
    <property type="entry name" value="ETS_DOMAIN_2"/>
    <property type="match status" value="1"/>
</dbReference>
<reference evidence="6" key="1">
    <citation type="submission" date="2022-11" db="EMBL/GenBank/DDBJ databases">
        <title>Centuries of genome instability and evolution in soft-shell clam transmissible cancer (bioRxiv).</title>
        <authorList>
            <person name="Hart S.F.M."/>
            <person name="Yonemitsu M.A."/>
            <person name="Giersch R.M."/>
            <person name="Beal B.F."/>
            <person name="Arriagada G."/>
            <person name="Davis B.W."/>
            <person name="Ostrander E.A."/>
            <person name="Goff S.P."/>
            <person name="Metzger M.J."/>
        </authorList>
    </citation>
    <scope>NUCLEOTIDE SEQUENCE</scope>
    <source>
        <strain evidence="6">MELC-2E11</strain>
        <tissue evidence="6">Siphon/mantle</tissue>
    </source>
</reference>
<dbReference type="PANTHER" id="PTHR11849:SF304">
    <property type="entry name" value="DNA-BINDING PROTEIN D-ETS-3"/>
    <property type="match status" value="1"/>
</dbReference>
<dbReference type="InterPro" id="IPR046328">
    <property type="entry name" value="ETS_fam"/>
</dbReference>
<accession>A0ABY7ESH6</accession>
<sequence>MSFQRNEWFVPNRNDVYLDSKTRIQYAHPAFVSQSVVSGNVQLQTSAPTIPSWQKASAKGQRYSANTDSFGRQLNEANDAPVKTFELHNGKEGFVPGVNTTVCRNGRVSNEQADCHEYIGREKLCACFGTPYSGLLNSYAKVSSERNYESLTSYCGPSPMGPQECYERDHYAPPYFPHLMPYRHGGDLVDIRRANPGRDGEFKLIDPDEVARRWGERKSKPNMNYDKLSRALRYYYDKNIMSKVHGKRYAYKFDFVGLAQAIQQNSESPHCSLGADMCVNSTGSQPQNHAAHNVDRDFSYQQTYSRNK</sequence>
<dbReference type="InterPro" id="IPR036388">
    <property type="entry name" value="WH-like_DNA-bd_sf"/>
</dbReference>
<comment type="subcellular location">
    <subcellularLocation>
        <location evidence="3">Nucleus</location>
    </subcellularLocation>
</comment>
<evidence type="ECO:0000313" key="7">
    <source>
        <dbReference type="Proteomes" id="UP001164746"/>
    </source>
</evidence>
<dbReference type="PROSITE" id="PS50061">
    <property type="entry name" value="ETS_DOMAIN_3"/>
    <property type="match status" value="1"/>
</dbReference>
<dbReference type="EMBL" id="CP111019">
    <property type="protein sequence ID" value="WAR12205.1"/>
    <property type="molecule type" value="Genomic_DNA"/>
</dbReference>
<dbReference type="PRINTS" id="PR00454">
    <property type="entry name" value="ETSDOMAIN"/>
</dbReference>
<dbReference type="PANTHER" id="PTHR11849">
    <property type="entry name" value="ETS"/>
    <property type="match status" value="1"/>
</dbReference>
<evidence type="ECO:0000256" key="2">
    <source>
        <dbReference type="ARBA" id="ARBA00023125"/>
    </source>
</evidence>
<organism evidence="6 7">
    <name type="scientific">Mya arenaria</name>
    <name type="common">Soft-shell clam</name>
    <dbReference type="NCBI Taxonomy" id="6604"/>
    <lineage>
        <taxon>Eukaryota</taxon>
        <taxon>Metazoa</taxon>
        <taxon>Spiralia</taxon>
        <taxon>Lophotrochozoa</taxon>
        <taxon>Mollusca</taxon>
        <taxon>Bivalvia</taxon>
        <taxon>Autobranchia</taxon>
        <taxon>Heteroconchia</taxon>
        <taxon>Euheterodonta</taxon>
        <taxon>Imparidentia</taxon>
        <taxon>Neoheterodontei</taxon>
        <taxon>Myida</taxon>
        <taxon>Myoidea</taxon>
        <taxon>Myidae</taxon>
        <taxon>Mya</taxon>
    </lineage>
</organism>
<evidence type="ECO:0000256" key="4">
    <source>
        <dbReference type="SAM" id="MobiDB-lite"/>
    </source>
</evidence>
<evidence type="ECO:0000313" key="6">
    <source>
        <dbReference type="EMBL" id="WAR12205.1"/>
    </source>
</evidence>
<keyword evidence="3" id="KW-0539">Nucleus</keyword>
<proteinExistence type="inferred from homology"/>
<feature type="region of interest" description="Disordered" evidence="4">
    <location>
        <begin position="284"/>
        <end position="308"/>
    </location>
</feature>
<dbReference type="Pfam" id="PF00178">
    <property type="entry name" value="Ets"/>
    <property type="match status" value="1"/>
</dbReference>
<evidence type="ECO:0000256" key="3">
    <source>
        <dbReference type="RuleBase" id="RU004019"/>
    </source>
</evidence>
<dbReference type="SUPFAM" id="SSF46785">
    <property type="entry name" value="Winged helix' DNA-binding domain"/>
    <property type="match status" value="1"/>
</dbReference>
<name>A0ABY7ESH6_MYAAR</name>
<comment type="similarity">
    <text evidence="1 3">Belongs to the ETS family.</text>
</comment>
<feature type="domain" description="ETS" evidence="5">
    <location>
        <begin position="197"/>
        <end position="254"/>
    </location>
</feature>
<evidence type="ECO:0000259" key="5">
    <source>
        <dbReference type="PROSITE" id="PS50061"/>
    </source>
</evidence>
<dbReference type="Gene3D" id="1.10.10.10">
    <property type="entry name" value="Winged helix-like DNA-binding domain superfamily/Winged helix DNA-binding domain"/>
    <property type="match status" value="1"/>
</dbReference>
<dbReference type="InterPro" id="IPR000418">
    <property type="entry name" value="Ets_dom"/>
</dbReference>